<dbReference type="AlphaFoldDB" id="A0A6G3SM41"/>
<dbReference type="EMBL" id="JAAGMK010000202">
    <property type="protein sequence ID" value="NEB84087.1"/>
    <property type="molecule type" value="Genomic_DNA"/>
</dbReference>
<comment type="caution">
    <text evidence="2">The sequence shown here is derived from an EMBL/GenBank/DDBJ whole genome shotgun (WGS) entry which is preliminary data.</text>
</comment>
<dbReference type="RefSeq" id="WP_047179412.1">
    <property type="nucleotide sequence ID" value="NZ_CBDRIV010000004.1"/>
</dbReference>
<reference evidence="2 4" key="1">
    <citation type="submission" date="2020-01" db="EMBL/GenBank/DDBJ databases">
        <title>Insect and environment-associated Actinomycetes.</title>
        <authorList>
            <person name="Currrie C."/>
            <person name="Chevrette M."/>
            <person name="Carlson C."/>
            <person name="Stubbendieck R."/>
            <person name="Wendt-Pienkowski E."/>
        </authorList>
    </citation>
    <scope>NUCLEOTIDE SEQUENCE</scope>
    <source>
        <strain evidence="2">SID505</strain>
        <strain evidence="3 4">SID7903</strain>
    </source>
</reference>
<evidence type="ECO:0000256" key="1">
    <source>
        <dbReference type="SAM" id="MobiDB-lite"/>
    </source>
</evidence>
<dbReference type="Proteomes" id="UP000470951">
    <property type="component" value="Unassembled WGS sequence"/>
</dbReference>
<organism evidence="2">
    <name type="scientific">Streptomyces anulatus</name>
    <name type="common">Streptomyces chrysomallus</name>
    <dbReference type="NCBI Taxonomy" id="1892"/>
    <lineage>
        <taxon>Bacteria</taxon>
        <taxon>Bacillati</taxon>
        <taxon>Actinomycetota</taxon>
        <taxon>Actinomycetes</taxon>
        <taxon>Kitasatosporales</taxon>
        <taxon>Streptomycetaceae</taxon>
        <taxon>Streptomyces</taxon>
    </lineage>
</organism>
<accession>A0A6G3SM41</accession>
<dbReference type="EMBL" id="JAAGMS010000125">
    <property type="protein sequence ID" value="NEB98593.1"/>
    <property type="molecule type" value="Genomic_DNA"/>
</dbReference>
<gene>
    <name evidence="2" type="ORF">G3I43_07830</name>
    <name evidence="3" type="ORF">G3I58_11490</name>
</gene>
<evidence type="ECO:0000313" key="3">
    <source>
        <dbReference type="EMBL" id="NEB98593.1"/>
    </source>
</evidence>
<dbReference type="InterPro" id="IPR045428">
    <property type="entry name" value="EACC1"/>
</dbReference>
<evidence type="ECO:0000313" key="4">
    <source>
        <dbReference type="Proteomes" id="UP000470951"/>
    </source>
</evidence>
<protein>
    <submittedName>
        <fullName evidence="2">Uncharacterized protein</fullName>
    </submittedName>
</protein>
<feature type="region of interest" description="Disordered" evidence="1">
    <location>
        <begin position="123"/>
        <end position="143"/>
    </location>
</feature>
<dbReference type="Pfam" id="PF19953">
    <property type="entry name" value="EACC1"/>
    <property type="match status" value="1"/>
</dbReference>
<sequence length="143" mass="14836">MRVNVTFGEGAADTETGGAEAASSLRRWLMAEPELRGRARISPGAGRPVAGHMGDGLELVNVVLANSIALGSLITAIAAWRGSRSRPPQVRLERDGVVVTLRDNSPEEVEQILRMWNASAAGASALPPAPADSASALPAGDDE</sequence>
<evidence type="ECO:0000313" key="2">
    <source>
        <dbReference type="EMBL" id="NEB84087.1"/>
    </source>
</evidence>
<proteinExistence type="predicted"/>
<name>A0A6G3SM41_STRAQ</name>